<protein>
    <recommendedName>
        <fullName evidence="7">BHLH domain-containing protein</fullName>
    </recommendedName>
</protein>
<feature type="compositionally biased region" description="Polar residues" evidence="6">
    <location>
        <begin position="205"/>
        <end position="222"/>
    </location>
</feature>
<dbReference type="SUPFAM" id="SSF47459">
    <property type="entry name" value="HLH, helix-loop-helix DNA-binding domain"/>
    <property type="match status" value="1"/>
</dbReference>
<dbReference type="Proteomes" id="UP000242180">
    <property type="component" value="Unassembled WGS sequence"/>
</dbReference>
<evidence type="ECO:0000256" key="1">
    <source>
        <dbReference type="ARBA" id="ARBA00023015"/>
    </source>
</evidence>
<keyword evidence="3" id="KW-0010">Activator</keyword>
<feature type="domain" description="BHLH" evidence="7">
    <location>
        <begin position="64"/>
        <end position="116"/>
    </location>
</feature>
<proteinExistence type="predicted"/>
<evidence type="ECO:0000313" key="8">
    <source>
        <dbReference type="EMBL" id="ORY95331.1"/>
    </source>
</evidence>
<dbReference type="GO" id="GO:0046983">
    <property type="term" value="F:protein dimerization activity"/>
    <property type="evidence" value="ECO:0007669"/>
    <property type="project" value="InterPro"/>
</dbReference>
<feature type="region of interest" description="Disordered" evidence="6">
    <location>
        <begin position="422"/>
        <end position="464"/>
    </location>
</feature>
<dbReference type="GO" id="GO:0045944">
    <property type="term" value="P:positive regulation of transcription by RNA polymerase II"/>
    <property type="evidence" value="ECO:0007669"/>
    <property type="project" value="TreeGrafter"/>
</dbReference>
<keyword evidence="9" id="KW-1185">Reference proteome</keyword>
<dbReference type="STRING" id="13706.A0A1X2H9I2"/>
<dbReference type="EMBL" id="MCGN01000006">
    <property type="protein sequence ID" value="ORY95331.1"/>
    <property type="molecule type" value="Genomic_DNA"/>
</dbReference>
<dbReference type="PANTHER" id="PTHR10328:SF3">
    <property type="entry name" value="PROTEIN MAX"/>
    <property type="match status" value="1"/>
</dbReference>
<keyword evidence="5" id="KW-0539">Nucleus</keyword>
<feature type="region of interest" description="Disordered" evidence="6">
    <location>
        <begin position="274"/>
        <end position="296"/>
    </location>
</feature>
<dbReference type="InterPro" id="IPR036638">
    <property type="entry name" value="HLH_DNA-bd_sf"/>
</dbReference>
<dbReference type="InParanoid" id="A0A1X2H9I2"/>
<evidence type="ECO:0000256" key="2">
    <source>
        <dbReference type="ARBA" id="ARBA00023125"/>
    </source>
</evidence>
<keyword evidence="2" id="KW-0238">DNA-binding</keyword>
<reference evidence="8 9" key="1">
    <citation type="submission" date="2016-07" db="EMBL/GenBank/DDBJ databases">
        <title>Pervasive Adenine N6-methylation of Active Genes in Fungi.</title>
        <authorList>
            <consortium name="DOE Joint Genome Institute"/>
            <person name="Mondo S.J."/>
            <person name="Dannebaum R.O."/>
            <person name="Kuo R.C."/>
            <person name="Labutti K."/>
            <person name="Haridas S."/>
            <person name="Kuo A."/>
            <person name="Salamov A."/>
            <person name="Ahrendt S.R."/>
            <person name="Lipzen A."/>
            <person name="Sullivan W."/>
            <person name="Andreopoulos W.B."/>
            <person name="Clum A."/>
            <person name="Lindquist E."/>
            <person name="Daum C."/>
            <person name="Ramamoorthy G.K."/>
            <person name="Gryganskyi A."/>
            <person name="Culley D."/>
            <person name="Magnuson J.K."/>
            <person name="James T.Y."/>
            <person name="O'Malley M.A."/>
            <person name="Stajich J.E."/>
            <person name="Spatafora J.W."/>
            <person name="Visel A."/>
            <person name="Grigoriev I.V."/>
        </authorList>
    </citation>
    <scope>NUCLEOTIDE SEQUENCE [LARGE SCALE GENOMIC DNA]</scope>
    <source>
        <strain evidence="8 9">NRRL 2496</strain>
    </source>
</reference>
<evidence type="ECO:0000313" key="9">
    <source>
        <dbReference type="Proteomes" id="UP000242180"/>
    </source>
</evidence>
<dbReference type="OrthoDB" id="8964853at2759"/>
<feature type="compositionally biased region" description="Low complexity" evidence="6">
    <location>
        <begin position="149"/>
        <end position="160"/>
    </location>
</feature>
<feature type="compositionally biased region" description="Low complexity" evidence="6">
    <location>
        <begin position="188"/>
        <end position="201"/>
    </location>
</feature>
<name>A0A1X2H9I2_SYNRA</name>
<evidence type="ECO:0000259" key="7">
    <source>
        <dbReference type="PROSITE" id="PS50888"/>
    </source>
</evidence>
<dbReference type="AlphaFoldDB" id="A0A1X2H9I2"/>
<dbReference type="PROSITE" id="PS50888">
    <property type="entry name" value="BHLH"/>
    <property type="match status" value="1"/>
</dbReference>
<gene>
    <name evidence="8" type="ORF">BCR43DRAFT_297955</name>
</gene>
<dbReference type="GO" id="GO:0003700">
    <property type="term" value="F:DNA-binding transcription factor activity"/>
    <property type="evidence" value="ECO:0007669"/>
    <property type="project" value="TreeGrafter"/>
</dbReference>
<organism evidence="8 9">
    <name type="scientific">Syncephalastrum racemosum</name>
    <name type="common">Filamentous fungus</name>
    <dbReference type="NCBI Taxonomy" id="13706"/>
    <lineage>
        <taxon>Eukaryota</taxon>
        <taxon>Fungi</taxon>
        <taxon>Fungi incertae sedis</taxon>
        <taxon>Mucoromycota</taxon>
        <taxon>Mucoromycotina</taxon>
        <taxon>Mucoromycetes</taxon>
        <taxon>Mucorales</taxon>
        <taxon>Syncephalastraceae</taxon>
        <taxon>Syncephalastrum</taxon>
    </lineage>
</organism>
<feature type="compositionally biased region" description="Low complexity" evidence="6">
    <location>
        <begin position="425"/>
        <end position="451"/>
    </location>
</feature>
<keyword evidence="4" id="KW-0804">Transcription</keyword>
<accession>A0A1X2H9I2</accession>
<comment type="caution">
    <text evidence="8">The sequence shown here is derived from an EMBL/GenBank/DDBJ whole genome shotgun (WGS) entry which is preliminary data.</text>
</comment>
<dbReference type="InterPro" id="IPR011598">
    <property type="entry name" value="bHLH_dom"/>
</dbReference>
<feature type="compositionally biased region" description="Polar residues" evidence="6">
    <location>
        <begin position="280"/>
        <end position="296"/>
    </location>
</feature>
<evidence type="ECO:0000256" key="5">
    <source>
        <dbReference type="ARBA" id="ARBA00023242"/>
    </source>
</evidence>
<sequence>MPPSDRFRNMSTGRSMRNAANNFFNAFSSTASSFTYDMLGSSIGQGTSNMILDESNINELLHGDKRSAHNALERQRRENLNSKFQQLAHALPSLQSVRRPSKTVIVAQSLEYVSRSIERDTKFQDEIEQLRKENERLRNQVQHSRLCHTTASTAAASTTKKSSKETPSPRPGSHKSHQTNGSPPASPPSSLKDSCASSSLKHVPSFSTITSEPSLSSNTTAPPRSRSNSHSSKKKRLPSEPMNRRESTTSNGDTDMMKATPVPVMVMHERGSFSAAPPLDQTSEPLPMSSTQVPYPTSTAENVAQHTTFPVSGSDSYDMMQAYEIQPANTASATTPSAAAAAAAAAAAVAGYHPAMVPGMMQQQQNPSYQGPPTPLSAQRQAFYYNPSRMFMMNMVPEQPEQLPFSPSDMFNMAFDPTTMMVASQQPPQGQQQQQQRHHSISSASAESSYAVPPPAYSWTHPQI</sequence>
<dbReference type="Pfam" id="PF00010">
    <property type="entry name" value="HLH"/>
    <property type="match status" value="1"/>
</dbReference>
<evidence type="ECO:0000256" key="6">
    <source>
        <dbReference type="SAM" id="MobiDB-lite"/>
    </source>
</evidence>
<dbReference type="GO" id="GO:0003677">
    <property type="term" value="F:DNA binding"/>
    <property type="evidence" value="ECO:0007669"/>
    <property type="project" value="UniProtKB-KW"/>
</dbReference>
<dbReference type="PANTHER" id="PTHR10328">
    <property type="entry name" value="PROTEIN MAX MYC-ASSOCIATED FACTOR X"/>
    <property type="match status" value="1"/>
</dbReference>
<evidence type="ECO:0000256" key="4">
    <source>
        <dbReference type="ARBA" id="ARBA00023163"/>
    </source>
</evidence>
<dbReference type="GO" id="GO:0090575">
    <property type="term" value="C:RNA polymerase II transcription regulator complex"/>
    <property type="evidence" value="ECO:0007669"/>
    <property type="project" value="TreeGrafter"/>
</dbReference>
<keyword evidence="1" id="KW-0805">Transcription regulation</keyword>
<feature type="region of interest" description="Disordered" evidence="6">
    <location>
        <begin position="137"/>
        <end position="257"/>
    </location>
</feature>
<dbReference type="SMART" id="SM00353">
    <property type="entry name" value="HLH"/>
    <property type="match status" value="1"/>
</dbReference>
<evidence type="ECO:0000256" key="3">
    <source>
        <dbReference type="ARBA" id="ARBA00023159"/>
    </source>
</evidence>
<dbReference type="Gene3D" id="4.10.280.10">
    <property type="entry name" value="Helix-loop-helix DNA-binding domain"/>
    <property type="match status" value="1"/>
</dbReference>